<dbReference type="SUPFAM" id="SSF56266">
    <property type="entry name" value="DmpA/ArgJ-like"/>
    <property type="match status" value="1"/>
</dbReference>
<comment type="caution">
    <text evidence="3">The sequence shown here is derived from an EMBL/GenBank/DDBJ whole genome shotgun (WGS) entry which is preliminary data.</text>
</comment>
<feature type="signal peptide" evidence="2">
    <location>
        <begin position="1"/>
        <end position="17"/>
    </location>
</feature>
<dbReference type="CDD" id="cd02253">
    <property type="entry name" value="DmpA"/>
    <property type="match status" value="1"/>
</dbReference>
<accession>A0A3D8L1K4</accession>
<dbReference type="OrthoDB" id="9770388at2"/>
<organism evidence="3 4">
    <name type="scientific">Pontibacter diazotrophicus</name>
    <dbReference type="NCBI Taxonomy" id="1400979"/>
    <lineage>
        <taxon>Bacteria</taxon>
        <taxon>Pseudomonadati</taxon>
        <taxon>Bacteroidota</taxon>
        <taxon>Cytophagia</taxon>
        <taxon>Cytophagales</taxon>
        <taxon>Hymenobacteraceae</taxon>
        <taxon>Pontibacter</taxon>
    </lineage>
</organism>
<dbReference type="InterPro" id="IPR005321">
    <property type="entry name" value="Peptidase_S58_DmpA"/>
</dbReference>
<evidence type="ECO:0000256" key="2">
    <source>
        <dbReference type="SAM" id="SignalP"/>
    </source>
</evidence>
<dbReference type="Gene3D" id="3.60.70.12">
    <property type="entry name" value="L-amino peptidase D-ALA esterase/amidase"/>
    <property type="match status" value="1"/>
</dbReference>
<dbReference type="GO" id="GO:0004177">
    <property type="term" value="F:aminopeptidase activity"/>
    <property type="evidence" value="ECO:0007669"/>
    <property type="project" value="TreeGrafter"/>
</dbReference>
<keyword evidence="2" id="KW-0732">Signal</keyword>
<name>A0A3D8L1K4_9BACT</name>
<proteinExistence type="inferred from homology"/>
<dbReference type="AlphaFoldDB" id="A0A3D8L1K4"/>
<evidence type="ECO:0000256" key="1">
    <source>
        <dbReference type="ARBA" id="ARBA00007068"/>
    </source>
</evidence>
<dbReference type="InterPro" id="IPR016117">
    <property type="entry name" value="ArgJ-like_dom_sf"/>
</dbReference>
<dbReference type="Proteomes" id="UP000256708">
    <property type="component" value="Unassembled WGS sequence"/>
</dbReference>
<dbReference type="PANTHER" id="PTHR36512">
    <property type="entry name" value="D-AMINOPEPTIDASE"/>
    <property type="match status" value="1"/>
</dbReference>
<dbReference type="Pfam" id="PF03576">
    <property type="entry name" value="Peptidase_S58"/>
    <property type="match status" value="1"/>
</dbReference>
<evidence type="ECO:0000313" key="4">
    <source>
        <dbReference type="Proteomes" id="UP000256708"/>
    </source>
</evidence>
<dbReference type="PANTHER" id="PTHR36512:SF3">
    <property type="entry name" value="BLR5678 PROTEIN"/>
    <property type="match status" value="1"/>
</dbReference>
<keyword evidence="4" id="KW-1185">Reference proteome</keyword>
<comment type="similarity">
    <text evidence="1">Belongs to the peptidase S58 family.</text>
</comment>
<gene>
    <name evidence="3" type="ORF">DXT99_25510</name>
</gene>
<sequence length="378" mass="40435">MRLLLLFLLMIGITAQAWSQQRKRAREYGVKIGVLPTGSLNAITDVAGVQVGHVTLREGKYIRTGVTAILPHAGNVFQDKVPAAVYVGNGFGKLAGTTQVQELGNIETPIILTNTLNVGTALNAVVGYTLQQPGNENVQSVNAVVGETNDGYLNDIRGRHVTEPHVLQAIQQAKRGAVEEGNVGAGTGTVTFGFKGGIGTSSRHLPETMGGYTVGVLVQTNFGGVLQIDGAPVGEELKQYFGSQHIKDSADGSCMIIVATDAPVDARNLERMAKRAMMGLAKTGGIASNGSGDYVIAFSSHPEIRIPYATKEKTQTVTLLRNDEMSPLFMAVIEATEEAIINSLFKAETTEGKEQHVVEALPLDKVIQILKQYRVIRK</sequence>
<dbReference type="EMBL" id="QRGR01000048">
    <property type="protein sequence ID" value="RDV11077.1"/>
    <property type="molecule type" value="Genomic_DNA"/>
</dbReference>
<dbReference type="RefSeq" id="WP_115568424.1">
    <property type="nucleotide sequence ID" value="NZ_QRGR01000048.1"/>
</dbReference>
<protein>
    <submittedName>
        <fullName evidence="3">S58 family peptidase</fullName>
    </submittedName>
</protein>
<feature type="chain" id="PRO_5017675078" evidence="2">
    <location>
        <begin position="18"/>
        <end position="378"/>
    </location>
</feature>
<reference evidence="4" key="1">
    <citation type="submission" date="2018-08" db="EMBL/GenBank/DDBJ databases">
        <authorList>
            <person name="Liu Z.-W."/>
            <person name="Du Z.-J."/>
        </authorList>
    </citation>
    <scope>NUCLEOTIDE SEQUENCE [LARGE SCALE GENOMIC DNA]</scope>
    <source>
        <strain evidence="4">H4X</strain>
    </source>
</reference>
<evidence type="ECO:0000313" key="3">
    <source>
        <dbReference type="EMBL" id="RDV11077.1"/>
    </source>
</evidence>